<dbReference type="Proteomes" id="UP000054561">
    <property type="component" value="Unassembled WGS sequence"/>
</dbReference>
<evidence type="ECO:0000256" key="2">
    <source>
        <dbReference type="ARBA" id="ARBA00022670"/>
    </source>
</evidence>
<evidence type="ECO:0000313" key="13">
    <source>
        <dbReference type="Proteomes" id="UP000054561"/>
    </source>
</evidence>
<evidence type="ECO:0000256" key="10">
    <source>
        <dbReference type="SAM" id="MobiDB-lite"/>
    </source>
</evidence>
<evidence type="ECO:0000256" key="3">
    <source>
        <dbReference type="ARBA" id="ARBA00022729"/>
    </source>
</evidence>
<dbReference type="PRINTS" id="PR00723">
    <property type="entry name" value="SUBTILISIN"/>
</dbReference>
<dbReference type="OMA" id="NNNVHTM"/>
<accession>A0A0D9QPI1</accession>
<evidence type="ECO:0000256" key="5">
    <source>
        <dbReference type="ARBA" id="ARBA00022825"/>
    </source>
</evidence>
<feature type="domain" description="Peptidase S8/S53" evidence="11">
    <location>
        <begin position="267"/>
        <end position="530"/>
    </location>
</feature>
<comment type="similarity">
    <text evidence="1 9">Belongs to the peptidase S8 family.</text>
</comment>
<dbReference type="AlphaFoldDB" id="A0A0D9QPI1"/>
<protein>
    <recommendedName>
        <fullName evidence="8">subtilisin</fullName>
        <ecNumber evidence="8">3.4.21.62</ecNumber>
    </recommendedName>
</protein>
<keyword evidence="3" id="KW-0732">Signal</keyword>
<keyword evidence="13" id="KW-1185">Reference proteome</keyword>
<feature type="compositionally biased region" description="Acidic residues" evidence="10">
    <location>
        <begin position="295"/>
        <end position="307"/>
    </location>
</feature>
<dbReference type="PROSITE" id="PS00136">
    <property type="entry name" value="SUBTILASE_ASP"/>
    <property type="match status" value="1"/>
</dbReference>
<evidence type="ECO:0000256" key="8">
    <source>
        <dbReference type="ARBA" id="ARBA00023619"/>
    </source>
</evidence>
<dbReference type="Pfam" id="PF00082">
    <property type="entry name" value="Peptidase_S8"/>
    <property type="match status" value="1"/>
</dbReference>
<dbReference type="GeneID" id="24266842"/>
<evidence type="ECO:0000256" key="7">
    <source>
        <dbReference type="ARBA" id="ARBA00023529"/>
    </source>
</evidence>
<feature type="active site" description="Charge relay system" evidence="9">
    <location>
        <position position="275"/>
    </location>
</feature>
<dbReference type="OrthoDB" id="531541at2759"/>
<dbReference type="InterPro" id="IPR023827">
    <property type="entry name" value="Peptidase_S8_Asp-AS"/>
</dbReference>
<name>A0A0D9QPI1_PLAFR</name>
<dbReference type="PROSITE" id="PS00137">
    <property type="entry name" value="SUBTILASE_HIS"/>
    <property type="match status" value="1"/>
</dbReference>
<keyword evidence="4 9" id="KW-0378">Hydrolase</keyword>
<dbReference type="SUPFAM" id="SSF52743">
    <property type="entry name" value="Subtilisin-like"/>
    <property type="match status" value="1"/>
</dbReference>
<dbReference type="PANTHER" id="PTHR43399">
    <property type="entry name" value="SUBTILISIN-RELATED"/>
    <property type="match status" value="1"/>
</dbReference>
<dbReference type="InterPro" id="IPR051048">
    <property type="entry name" value="Peptidase_S8/S53_subtilisin"/>
</dbReference>
<dbReference type="Gene3D" id="3.40.50.200">
    <property type="entry name" value="Peptidase S8/S53 domain"/>
    <property type="match status" value="1"/>
</dbReference>
<sequence>MRIRKYHYAFVCLLISGMVKRMPFEYRRHSMCDVTVRRKYKTVRDECGEGRASLICFQGRVLRGVSNEVFKGGGFQTGVGSSSQPSSPRSPPQEDQLPRDDPQDLNEILTKLGKKKMIIKFKKEENTSQSTLIQQNMVKLLGSCGRVKKLSHIDLYLYEAFSNINEGALKNCLQVFTSGGVFVEQDFKIHPVKGGVGCMSGEVSIRSEDNLRSPPGRDGTFELNNQMTFKHFLSRLQSDCKGTNIIKGYEQTKMKEGTELSEPHQQNEVNVCIVDTGVDYNHRDLQGNVVHVLDGTDETGHDDEGDEHNDGDRGDNHGHGTFIAGIITGHAQRGNRGIKGICRRAKLTICKALNSNNAGFVSDILKCVNFCASKEAKIINASFASTKNYISLFEALKTLEEKKILVVSSSGNCCPTDETKNAFPECNLDMMKVYPTAYSVQLRNLITVSNMIQKENGELTLSPDTCYSANYVHLAAPGYNIISTFPRNKYAISSGSSFSAAVVTGLAALVWSINSRLSFEEVIDLLRGSIVQTESLRSKVKWGGFVDVHHLVSATIALSQGGAAAAARG</sequence>
<dbReference type="VEuPathDB" id="PlasmoDB:AK88_01528"/>
<gene>
    <name evidence="12" type="ORF">AK88_01528</name>
</gene>
<evidence type="ECO:0000256" key="9">
    <source>
        <dbReference type="PROSITE-ProRule" id="PRU01240"/>
    </source>
</evidence>
<feature type="compositionally biased region" description="Basic and acidic residues" evidence="10">
    <location>
        <begin position="308"/>
        <end position="317"/>
    </location>
</feature>
<organism evidence="12 13">
    <name type="scientific">Plasmodium fragile</name>
    <dbReference type="NCBI Taxonomy" id="5857"/>
    <lineage>
        <taxon>Eukaryota</taxon>
        <taxon>Sar</taxon>
        <taxon>Alveolata</taxon>
        <taxon>Apicomplexa</taxon>
        <taxon>Aconoidasida</taxon>
        <taxon>Haemosporida</taxon>
        <taxon>Plasmodiidae</taxon>
        <taxon>Plasmodium</taxon>
        <taxon>Plasmodium (Plasmodium)</taxon>
    </lineage>
</organism>
<keyword evidence="2 9" id="KW-0645">Protease</keyword>
<dbReference type="InterPro" id="IPR015500">
    <property type="entry name" value="Peptidase_S8_subtilisin-rel"/>
</dbReference>
<evidence type="ECO:0000256" key="6">
    <source>
        <dbReference type="ARBA" id="ARBA00023145"/>
    </source>
</evidence>
<comment type="catalytic activity">
    <reaction evidence="7">
        <text>Hydrolysis of proteins with broad specificity for peptide bonds, and a preference for a large uncharged residue in P1. Hydrolyzes peptide amides.</text>
        <dbReference type="EC" id="3.4.21.62"/>
    </reaction>
</comment>
<dbReference type="PANTHER" id="PTHR43399:SF4">
    <property type="entry name" value="CELL WALL-ASSOCIATED PROTEASE"/>
    <property type="match status" value="1"/>
</dbReference>
<dbReference type="PROSITE" id="PS51892">
    <property type="entry name" value="SUBTILASE"/>
    <property type="match status" value="1"/>
</dbReference>
<dbReference type="InterPro" id="IPR000209">
    <property type="entry name" value="Peptidase_S8/S53_dom"/>
</dbReference>
<evidence type="ECO:0000259" key="11">
    <source>
        <dbReference type="Pfam" id="PF00082"/>
    </source>
</evidence>
<feature type="region of interest" description="Disordered" evidence="10">
    <location>
        <begin position="77"/>
        <end position="103"/>
    </location>
</feature>
<evidence type="ECO:0000313" key="12">
    <source>
        <dbReference type="EMBL" id="KJP88838.1"/>
    </source>
</evidence>
<feature type="region of interest" description="Disordered" evidence="10">
    <location>
        <begin position="294"/>
        <end position="317"/>
    </location>
</feature>
<keyword evidence="5 9" id="KW-0720">Serine protease</keyword>
<dbReference type="EC" id="3.4.21.62" evidence="8"/>
<evidence type="ECO:0000256" key="1">
    <source>
        <dbReference type="ARBA" id="ARBA00011073"/>
    </source>
</evidence>
<feature type="active site" description="Charge relay system" evidence="9">
    <location>
        <position position="319"/>
    </location>
</feature>
<dbReference type="EMBL" id="KQ001657">
    <property type="protein sequence ID" value="KJP88838.1"/>
    <property type="molecule type" value="Genomic_DNA"/>
</dbReference>
<dbReference type="GO" id="GO:0004252">
    <property type="term" value="F:serine-type endopeptidase activity"/>
    <property type="evidence" value="ECO:0007669"/>
    <property type="project" value="UniProtKB-UniRule"/>
</dbReference>
<dbReference type="InterPro" id="IPR022398">
    <property type="entry name" value="Peptidase_S8_His-AS"/>
</dbReference>
<proteinExistence type="inferred from homology"/>
<evidence type="ECO:0000256" key="4">
    <source>
        <dbReference type="ARBA" id="ARBA00022801"/>
    </source>
</evidence>
<dbReference type="GO" id="GO:0006508">
    <property type="term" value="P:proteolysis"/>
    <property type="evidence" value="ECO:0007669"/>
    <property type="project" value="UniProtKB-KW"/>
</dbReference>
<feature type="active site" description="Charge relay system" evidence="9">
    <location>
        <position position="497"/>
    </location>
</feature>
<reference evidence="12 13" key="1">
    <citation type="submission" date="2014-03" db="EMBL/GenBank/DDBJ databases">
        <title>The Genome Sequence of Plasmodium fragile nilgiri.</title>
        <authorList>
            <consortium name="The Broad Institute Genomics Platform"/>
            <consortium name="The Broad Institute Genome Sequencing Center for Infectious Disease"/>
            <person name="Neafsey D."/>
            <person name="Duraisingh M."/>
            <person name="Young S.K."/>
            <person name="Zeng Q."/>
            <person name="Gargeya S."/>
            <person name="Abouelleil A."/>
            <person name="Alvarado L."/>
            <person name="Chapman S.B."/>
            <person name="Gainer-Dewar J."/>
            <person name="Goldberg J."/>
            <person name="Griggs A."/>
            <person name="Gujja S."/>
            <person name="Hansen M."/>
            <person name="Howarth C."/>
            <person name="Imamovic A."/>
            <person name="Larimer J."/>
            <person name="Pearson M."/>
            <person name="Poon T.W."/>
            <person name="Priest M."/>
            <person name="Roberts A."/>
            <person name="Saif S."/>
            <person name="Shea T."/>
            <person name="Sykes S."/>
            <person name="Wortman J."/>
            <person name="Nusbaum C."/>
            <person name="Birren B."/>
        </authorList>
    </citation>
    <scope>NUCLEOTIDE SEQUENCE [LARGE SCALE GENOMIC DNA]</scope>
    <source>
        <strain evidence="13">nilgiri</strain>
    </source>
</reference>
<keyword evidence="6" id="KW-0865">Zymogen</keyword>
<dbReference type="RefSeq" id="XP_012334586.1">
    <property type="nucleotide sequence ID" value="XM_012479163.1"/>
</dbReference>
<dbReference type="InterPro" id="IPR036852">
    <property type="entry name" value="Peptidase_S8/S53_dom_sf"/>
</dbReference>